<dbReference type="InterPro" id="IPR019396">
    <property type="entry name" value="TM_Fragile-X-F-assoc"/>
</dbReference>
<dbReference type="CDD" id="cd22816">
    <property type="entry name" value="TMEM203"/>
    <property type="match status" value="1"/>
</dbReference>
<gene>
    <name evidence="2" type="ORF">LSINAPIS_LOCUS8785</name>
</gene>
<evidence type="ECO:0008006" key="4">
    <source>
        <dbReference type="Google" id="ProtNLM"/>
    </source>
</evidence>
<dbReference type="PANTHER" id="PTHR13568">
    <property type="entry name" value="FAM11A, B PROTEIN"/>
    <property type="match status" value="1"/>
</dbReference>
<dbReference type="AlphaFoldDB" id="A0A5E4QIJ9"/>
<sequence>MFFTLNEIVQWIGLTVFEIWINLITITIFSALLALKIDGVVNSAWWTVFAPLFVSDAMNAYFCCIVCIRMTLQSYKASIYRACWSCIFLGLTFVFKFLLCRKLQGDSAIEYSEVFAPLFILLQLIAVRACQLHQWPVGIE</sequence>
<feature type="transmembrane region" description="Helical" evidence="1">
    <location>
        <begin position="79"/>
        <end position="99"/>
    </location>
</feature>
<accession>A0A5E4QIJ9</accession>
<name>A0A5E4QIJ9_9NEOP</name>
<reference evidence="2 3" key="1">
    <citation type="submission" date="2017-07" db="EMBL/GenBank/DDBJ databases">
        <authorList>
            <person name="Talla V."/>
            <person name="Backstrom N."/>
        </authorList>
    </citation>
    <scope>NUCLEOTIDE SEQUENCE [LARGE SCALE GENOMIC DNA]</scope>
</reference>
<keyword evidence="1" id="KW-0472">Membrane</keyword>
<dbReference type="GO" id="GO:0005783">
    <property type="term" value="C:endoplasmic reticulum"/>
    <property type="evidence" value="ECO:0007669"/>
    <property type="project" value="TreeGrafter"/>
</dbReference>
<proteinExistence type="predicted"/>
<evidence type="ECO:0000313" key="2">
    <source>
        <dbReference type="EMBL" id="VVC97531.1"/>
    </source>
</evidence>
<dbReference type="Proteomes" id="UP000324832">
    <property type="component" value="Unassembled WGS sequence"/>
</dbReference>
<keyword evidence="1" id="KW-0812">Transmembrane</keyword>
<keyword evidence="1" id="KW-1133">Transmembrane helix</keyword>
<evidence type="ECO:0000313" key="3">
    <source>
        <dbReference type="Proteomes" id="UP000324832"/>
    </source>
</evidence>
<dbReference type="PANTHER" id="PTHR13568:SF9">
    <property type="entry name" value="TRANSMEMBRANE PROTEIN 203"/>
    <property type="match status" value="1"/>
</dbReference>
<feature type="transmembrane region" description="Helical" evidence="1">
    <location>
        <begin position="12"/>
        <end position="33"/>
    </location>
</feature>
<dbReference type="Pfam" id="PF10269">
    <property type="entry name" value="Tmemb_185A"/>
    <property type="match status" value="1"/>
</dbReference>
<organism evidence="2 3">
    <name type="scientific">Leptidea sinapis</name>
    <dbReference type="NCBI Taxonomy" id="189913"/>
    <lineage>
        <taxon>Eukaryota</taxon>
        <taxon>Metazoa</taxon>
        <taxon>Ecdysozoa</taxon>
        <taxon>Arthropoda</taxon>
        <taxon>Hexapoda</taxon>
        <taxon>Insecta</taxon>
        <taxon>Pterygota</taxon>
        <taxon>Neoptera</taxon>
        <taxon>Endopterygota</taxon>
        <taxon>Lepidoptera</taxon>
        <taxon>Glossata</taxon>
        <taxon>Ditrysia</taxon>
        <taxon>Papilionoidea</taxon>
        <taxon>Pieridae</taxon>
        <taxon>Dismorphiinae</taxon>
        <taxon>Leptidea</taxon>
    </lineage>
</organism>
<dbReference type="GO" id="GO:0006874">
    <property type="term" value="P:intracellular calcium ion homeostasis"/>
    <property type="evidence" value="ECO:0007669"/>
    <property type="project" value="TreeGrafter"/>
</dbReference>
<evidence type="ECO:0000256" key="1">
    <source>
        <dbReference type="SAM" id="Phobius"/>
    </source>
</evidence>
<keyword evidence="3" id="KW-1185">Reference proteome</keyword>
<protein>
    <recommendedName>
        <fullName evidence="4">Transmembrane protein 203</fullName>
    </recommendedName>
</protein>
<dbReference type="EMBL" id="FZQP02003222">
    <property type="protein sequence ID" value="VVC97531.1"/>
    <property type="molecule type" value="Genomic_DNA"/>
</dbReference>
<feature type="transmembrane region" description="Helical" evidence="1">
    <location>
        <begin position="45"/>
        <end position="67"/>
    </location>
</feature>